<sequence>MDIAAYRREVGLSQAAFAALLTDAGSSATQGIVSQWETGVVKVPAERCALIERISNGSIRRTDLRPDIFGPAGNVQEVA</sequence>
<organism evidence="1 2">
    <name type="scientific">Xanthomonas vasicola</name>
    <dbReference type="NCBI Taxonomy" id="56459"/>
    <lineage>
        <taxon>Bacteria</taxon>
        <taxon>Pseudomonadati</taxon>
        <taxon>Pseudomonadota</taxon>
        <taxon>Gammaproteobacteria</taxon>
        <taxon>Lysobacterales</taxon>
        <taxon>Lysobacteraceae</taxon>
        <taxon>Xanthomonas</taxon>
    </lineage>
</organism>
<keyword evidence="2" id="KW-1185">Reference proteome</keyword>
<dbReference type="Proteomes" id="UP000320455">
    <property type="component" value="Unassembled WGS sequence"/>
</dbReference>
<dbReference type="CDD" id="cd00093">
    <property type="entry name" value="HTH_XRE"/>
    <property type="match status" value="1"/>
</dbReference>
<evidence type="ECO:0000313" key="2">
    <source>
        <dbReference type="Proteomes" id="UP000320455"/>
    </source>
</evidence>
<dbReference type="RefSeq" id="WP_039437161.1">
    <property type="nucleotide sequence ID" value="NZ_JAUPCI020000040.1"/>
</dbReference>
<accession>A0ABD7SE20</accession>
<dbReference type="SUPFAM" id="SSF47413">
    <property type="entry name" value="lambda repressor-like DNA-binding domains"/>
    <property type="match status" value="1"/>
</dbReference>
<dbReference type="EMBL" id="VOCK01000003">
    <property type="protein sequence ID" value="TWQ56468.1"/>
    <property type="molecule type" value="Genomic_DNA"/>
</dbReference>
<dbReference type="AlphaFoldDB" id="A0ABD7SE20"/>
<dbReference type="InterPro" id="IPR031856">
    <property type="entry name" value="YdaS_toxin-like"/>
</dbReference>
<dbReference type="InterPro" id="IPR010982">
    <property type="entry name" value="Lambda_DNA-bd_dom_sf"/>
</dbReference>
<reference evidence="2" key="1">
    <citation type="journal article" date="2020" name="Phytopathology">
        <title>Genomic acquisitions in emerging populations of Xanthomonas vasicola pv. vasculorum infecting corn in the U.S. and Argentina.</title>
        <authorList>
            <person name="Perez-Quintero A.L."/>
        </authorList>
    </citation>
    <scope>NUCLEOTIDE SEQUENCE [LARGE SCALE GENOMIC DNA]</scope>
    <source>
        <strain evidence="2">Xvh-L</strain>
    </source>
</reference>
<dbReference type="Gene3D" id="1.10.260.40">
    <property type="entry name" value="lambda repressor-like DNA-binding domains"/>
    <property type="match status" value="1"/>
</dbReference>
<dbReference type="InterPro" id="IPR001387">
    <property type="entry name" value="Cro/C1-type_HTH"/>
</dbReference>
<comment type="caution">
    <text evidence="1">The sequence shown here is derived from an EMBL/GenBank/DDBJ whole genome shotgun (WGS) entry which is preliminary data.</text>
</comment>
<evidence type="ECO:0000313" key="1">
    <source>
        <dbReference type="EMBL" id="TWQ56468.1"/>
    </source>
</evidence>
<gene>
    <name evidence="1" type="ORF">FQK01_02805</name>
</gene>
<dbReference type="Pfam" id="PF15943">
    <property type="entry name" value="YdaS_toxin"/>
    <property type="match status" value="1"/>
</dbReference>
<protein>
    <submittedName>
        <fullName evidence="1">Transcriptional regulator</fullName>
    </submittedName>
</protein>
<name>A0ABD7SE20_XANVA</name>
<proteinExistence type="predicted"/>